<organism evidence="13 14">
    <name type="scientific">Cupriavidus pinatubonensis</name>
    <dbReference type="NCBI Taxonomy" id="248026"/>
    <lineage>
        <taxon>Bacteria</taxon>
        <taxon>Pseudomonadati</taxon>
        <taxon>Pseudomonadota</taxon>
        <taxon>Betaproteobacteria</taxon>
        <taxon>Burkholderiales</taxon>
        <taxon>Burkholderiaceae</taxon>
        <taxon>Cupriavidus</taxon>
    </lineage>
</organism>
<dbReference type="Pfam" id="PF00106">
    <property type="entry name" value="adh_short"/>
    <property type="match status" value="1"/>
</dbReference>
<dbReference type="InterPro" id="IPR020904">
    <property type="entry name" value="Sc_DH/Rdtase_CS"/>
</dbReference>
<dbReference type="EMBL" id="CAJZAF010000004">
    <property type="protein sequence ID" value="CAG9166923.1"/>
    <property type="molecule type" value="Genomic_DNA"/>
</dbReference>
<dbReference type="InterPro" id="IPR057326">
    <property type="entry name" value="KR_dom"/>
</dbReference>
<evidence type="ECO:0000256" key="9">
    <source>
        <dbReference type="ARBA" id="ARBA00045650"/>
    </source>
</evidence>
<dbReference type="GO" id="GO:0018498">
    <property type="term" value="F:2,3-dihydroxy-2,3-dihydro-phenylpropionate dehydrogenase activity"/>
    <property type="evidence" value="ECO:0007669"/>
    <property type="project" value="UniProtKB-EC"/>
</dbReference>
<reference evidence="13 14" key="1">
    <citation type="submission" date="2021-08" db="EMBL/GenBank/DDBJ databases">
        <authorList>
            <person name="Peeters C."/>
        </authorList>
    </citation>
    <scope>NUCLEOTIDE SEQUENCE [LARGE SCALE GENOMIC DNA]</scope>
    <source>
        <strain evidence="13 14">LMG 23994</strain>
    </source>
</reference>
<evidence type="ECO:0000256" key="4">
    <source>
        <dbReference type="ARBA" id="ARBA00044050"/>
    </source>
</evidence>
<dbReference type="PROSITE" id="PS00061">
    <property type="entry name" value="ADH_SHORT"/>
    <property type="match status" value="1"/>
</dbReference>
<dbReference type="SMART" id="SM00822">
    <property type="entry name" value="PKS_KR"/>
    <property type="match status" value="1"/>
</dbReference>
<dbReference type="PRINTS" id="PR00081">
    <property type="entry name" value="GDHRDH"/>
</dbReference>
<evidence type="ECO:0000259" key="12">
    <source>
        <dbReference type="SMART" id="SM00822"/>
    </source>
</evidence>
<dbReference type="EC" id="1.1.1.298" evidence="4"/>
<sequence length="266" mass="28198">MNPTTHAGTALVTGASSGIGAIYADRLARRGYDLILVARSRDRLSALADRLTTETRRNVEVIGADLNDRDELAVVENRLREDESIALLVNNAGIGTHTPLLDSDVDRMTRLIELNVTALTRLTYAAAPRFVARGKGAIINIASIVAIAPEILNGVYGASKAFVLGLSQSLHHELSGKGVRVQAVLPGATATDFWATGGQPVENLDPSIVMSATALVDAALVGFDRGEFVTIPSLHDVAKWEAYANARTAMMGELSTNAPAPRYLAA</sequence>
<evidence type="ECO:0000313" key="13">
    <source>
        <dbReference type="EMBL" id="CAG9166923.1"/>
    </source>
</evidence>
<dbReference type="InterPro" id="IPR036291">
    <property type="entry name" value="NAD(P)-bd_dom_sf"/>
</dbReference>
<comment type="similarity">
    <text evidence="1 11">Belongs to the short-chain dehydrogenases/reductases (SDR) family.</text>
</comment>
<keyword evidence="2 13" id="KW-0560">Oxidoreductase</keyword>
<evidence type="ECO:0000256" key="6">
    <source>
        <dbReference type="ARBA" id="ARBA00044065"/>
    </source>
</evidence>
<evidence type="ECO:0000313" key="14">
    <source>
        <dbReference type="Proteomes" id="UP000701702"/>
    </source>
</evidence>
<proteinExistence type="inferred from homology"/>
<comment type="function">
    <text evidence="9">NADP-dependent dehydrogenase with broad substrate specificity acting on 3-hydroxy acids. Catalyzes the NADP-dependent oxidation of L-allo-threonine to L-2-amino-3-keto-butyrate, which is spontaneously decarboxylated into aminoacetone. Also acts on D-threonine, L-serine, D-serine, D-3-hydroxyisobutyrate, L-3-hydroxyisobutyrate, D-glycerate and L-glycerate. Able to catalyze the reduction of the malonic semialdehyde to 3-hydroxypropionic acid. YdfG is apparently supplementing RutE, the presumed malonic semialdehyde reductase involved in pyrimidine degradation since both are able to detoxify malonic semialdehyde.</text>
</comment>
<dbReference type="PIRSF" id="PIRSF000126">
    <property type="entry name" value="11-beta-HSD1"/>
    <property type="match status" value="1"/>
</dbReference>
<gene>
    <name evidence="13" type="primary">hcaB_1</name>
    <name evidence="13" type="ORF">LMG23994_01040</name>
</gene>
<comment type="caution">
    <text evidence="13">The sequence shown here is derived from an EMBL/GenBank/DDBJ whole genome shotgun (WGS) entry which is preliminary data.</text>
</comment>
<evidence type="ECO:0000256" key="10">
    <source>
        <dbReference type="ARBA" id="ARBA00047274"/>
    </source>
</evidence>
<accession>A0ABN7Y0N0</accession>
<dbReference type="InterPro" id="IPR002347">
    <property type="entry name" value="SDR_fam"/>
</dbReference>
<evidence type="ECO:0000256" key="8">
    <source>
        <dbReference type="ARBA" id="ARBA00044349"/>
    </source>
</evidence>
<dbReference type="PANTHER" id="PTHR43086:SF3">
    <property type="entry name" value="NADP-DEPENDENT 3-HYDROXY ACID DEHYDROGENASE YDFG"/>
    <property type="match status" value="1"/>
</dbReference>
<evidence type="ECO:0000256" key="11">
    <source>
        <dbReference type="RuleBase" id="RU000363"/>
    </source>
</evidence>
<dbReference type="PRINTS" id="PR00080">
    <property type="entry name" value="SDRFAMILY"/>
</dbReference>
<evidence type="ECO:0000256" key="2">
    <source>
        <dbReference type="ARBA" id="ARBA00023002"/>
    </source>
</evidence>
<evidence type="ECO:0000256" key="7">
    <source>
        <dbReference type="ARBA" id="ARBA00044271"/>
    </source>
</evidence>
<dbReference type="Gene3D" id="3.40.50.720">
    <property type="entry name" value="NAD(P)-binding Rossmann-like Domain"/>
    <property type="match status" value="1"/>
</dbReference>
<evidence type="ECO:0000256" key="3">
    <source>
        <dbReference type="ARBA" id="ARBA00043812"/>
    </source>
</evidence>
<comment type="catalytic activity">
    <reaction evidence="3">
        <text>L-allo-threonine + NADP(+) = aminoacetone + CO2 + NADPH</text>
        <dbReference type="Rhea" id="RHEA:43524"/>
        <dbReference type="ChEBI" id="CHEBI:16526"/>
        <dbReference type="ChEBI" id="CHEBI:57783"/>
        <dbReference type="ChEBI" id="CHEBI:58320"/>
        <dbReference type="ChEBI" id="CHEBI:58349"/>
        <dbReference type="ChEBI" id="CHEBI:58585"/>
        <dbReference type="EC" id="1.1.1.381"/>
    </reaction>
</comment>
<comment type="catalytic activity">
    <reaction evidence="10">
        <text>3-hydroxypropanoate + NADP(+) = 3-oxopropanoate + NADPH + H(+)</text>
        <dbReference type="Rhea" id="RHEA:26438"/>
        <dbReference type="ChEBI" id="CHEBI:15378"/>
        <dbReference type="ChEBI" id="CHEBI:16510"/>
        <dbReference type="ChEBI" id="CHEBI:33190"/>
        <dbReference type="ChEBI" id="CHEBI:57783"/>
        <dbReference type="ChEBI" id="CHEBI:58349"/>
        <dbReference type="EC" id="1.1.1.298"/>
    </reaction>
</comment>
<dbReference type="SUPFAM" id="SSF51735">
    <property type="entry name" value="NAD(P)-binding Rossmann-fold domains"/>
    <property type="match status" value="1"/>
</dbReference>
<dbReference type="PANTHER" id="PTHR43086">
    <property type="entry name" value="VERY-LONG-CHAIN 3-OXOOACYL-COA REDUCTASE"/>
    <property type="match status" value="1"/>
</dbReference>
<dbReference type="Proteomes" id="UP000701702">
    <property type="component" value="Unassembled WGS sequence"/>
</dbReference>
<name>A0ABN7Y0N0_9BURK</name>
<evidence type="ECO:0000256" key="5">
    <source>
        <dbReference type="ARBA" id="ARBA00044059"/>
    </source>
</evidence>
<keyword evidence="14" id="KW-1185">Reference proteome</keyword>
<dbReference type="EC" id="1.1.1.381" evidence="5"/>
<feature type="domain" description="Ketoreductase" evidence="12">
    <location>
        <begin position="8"/>
        <end position="191"/>
    </location>
</feature>
<evidence type="ECO:0000256" key="1">
    <source>
        <dbReference type="ARBA" id="ARBA00006484"/>
    </source>
</evidence>
<protein>
    <recommendedName>
        <fullName evidence="6">NADP-dependent 3-hydroxy acid dehydrogenase YdfG</fullName>
        <ecNumber evidence="4">1.1.1.298</ecNumber>
        <ecNumber evidence="5">1.1.1.381</ecNumber>
    </recommendedName>
    <alternativeName>
        <fullName evidence="8">L-allo-threonine dehydrogenase</fullName>
    </alternativeName>
    <alternativeName>
        <fullName evidence="7">Malonic semialdehyde reductase</fullName>
    </alternativeName>
</protein>
<dbReference type="RefSeq" id="WP_224000385.1">
    <property type="nucleotide sequence ID" value="NZ_CAJZAF010000004.1"/>
</dbReference>